<reference evidence="1" key="3">
    <citation type="submission" date="2022-06" db="EMBL/GenBank/DDBJ databases">
        <title>Resources to Facilitate Use of the Altered Schaedler Flora (ASF) Mouse Model to Study Microbiome Function.</title>
        <authorList>
            <person name="Proctor A."/>
            <person name="Parvinroo S."/>
            <person name="Richie T."/>
            <person name="Jia X."/>
            <person name="Lee S.T.M."/>
            <person name="Karp P.D."/>
            <person name="Paley S."/>
            <person name="Kostic A.D."/>
            <person name="Pierre J.F."/>
            <person name="Wannemuehler M.J."/>
            <person name="Phillips G.J."/>
        </authorList>
    </citation>
    <scope>NUCLEOTIDE SEQUENCE</scope>
    <source>
        <strain evidence="1">ASF457</strain>
    </source>
</reference>
<proteinExistence type="predicted"/>
<gene>
    <name evidence="1" type="ORF">N508_001230</name>
</gene>
<reference evidence="1" key="2">
    <citation type="submission" date="2022-05" db="EMBL/GenBank/DDBJ databases">
        <authorList>
            <person name="Proctor A.L."/>
            <person name="Phillips G.J."/>
            <person name="Wannemuehler M.J."/>
        </authorList>
    </citation>
    <scope>NUCLEOTIDE SEQUENCE</scope>
    <source>
        <strain evidence="1">ASF457</strain>
    </source>
</reference>
<dbReference type="KEGG" id="msch:N508_001230"/>
<dbReference type="Pfam" id="PF10135">
    <property type="entry name" value="Rod-binding"/>
    <property type="match status" value="1"/>
</dbReference>
<dbReference type="EMBL" id="CP097562">
    <property type="protein sequence ID" value="USF24151.1"/>
    <property type="molecule type" value="Genomic_DNA"/>
</dbReference>
<dbReference type="AlphaFoldDB" id="V2QGV4"/>
<evidence type="ECO:0000313" key="1">
    <source>
        <dbReference type="EMBL" id="USF24151.1"/>
    </source>
</evidence>
<dbReference type="OrthoDB" id="8481704at2"/>
<keyword evidence="2" id="KW-1185">Reference proteome</keyword>
<sequence length="132" mass="15286">MVEAAKLNTNVELTKEQAREKRDKELRQACAAFEGMFMDMMMKTMRKATMESSLIKKSNGEKIFTEMLDQQYVDILAKTPDSGLGVSLYQHLKQTMPQYRDEGKIFHKELNPYAVQQKRQEAFSQEGLDLVQ</sequence>
<dbReference type="eggNOG" id="COG3951">
    <property type="taxonomic scope" value="Bacteria"/>
</dbReference>
<protein>
    <submittedName>
        <fullName evidence="1">Uncharacterized protein</fullName>
    </submittedName>
</protein>
<dbReference type="Proteomes" id="UP000017429">
    <property type="component" value="Chromosome"/>
</dbReference>
<reference evidence="1" key="1">
    <citation type="journal article" date="2014" name="Genome Announc.">
        <title>Draft genome sequences of the altered schaedler flora, a defined bacterial community from gnotobiotic mice.</title>
        <authorList>
            <person name="Wannemuehler M.J."/>
            <person name="Overstreet A.M."/>
            <person name="Ward D.V."/>
            <person name="Phillips G.J."/>
        </authorList>
    </citation>
    <scope>NUCLEOTIDE SEQUENCE</scope>
    <source>
        <strain evidence="1">ASF457</strain>
    </source>
</reference>
<dbReference type="InterPro" id="IPR019301">
    <property type="entry name" value="Flagellar_prot_FlgJ_N"/>
</dbReference>
<dbReference type="RefSeq" id="WP_023275520.1">
    <property type="nucleotide sequence ID" value="NZ_CP097562.1"/>
</dbReference>
<evidence type="ECO:0000313" key="2">
    <source>
        <dbReference type="Proteomes" id="UP000017429"/>
    </source>
</evidence>
<accession>V2QGV4</accession>
<organism evidence="1 2">
    <name type="scientific">Mucispirillum schaedleri ASF457</name>
    <dbReference type="NCBI Taxonomy" id="1379858"/>
    <lineage>
        <taxon>Bacteria</taxon>
        <taxon>Pseudomonadati</taxon>
        <taxon>Deferribacterota</taxon>
        <taxon>Deferribacteres</taxon>
        <taxon>Deferribacterales</taxon>
        <taxon>Mucispirillaceae</taxon>
        <taxon>Mucispirillum</taxon>
    </lineage>
</organism>
<name>V2QGV4_9BACT</name>